<organism evidence="1 2">
    <name type="scientific">Rickettsia tamurae subsp. buchneri</name>
    <dbReference type="NCBI Taxonomy" id="1462938"/>
    <lineage>
        <taxon>Bacteria</taxon>
        <taxon>Pseudomonadati</taxon>
        <taxon>Pseudomonadota</taxon>
        <taxon>Alphaproteobacteria</taxon>
        <taxon>Rickettsiales</taxon>
        <taxon>Rickettsiaceae</taxon>
        <taxon>Rickettsieae</taxon>
        <taxon>Rickettsia</taxon>
        <taxon>spotted fever group</taxon>
    </lineage>
</organism>
<protein>
    <submittedName>
        <fullName evidence="1">Uncharacterized protein</fullName>
    </submittedName>
</protein>
<sequence>MQCQRLYDTTVVKKQNIDSKIDSIVPYNYKKRREELKNPQL</sequence>
<dbReference type="EMBL" id="JFKF01000199">
    <property type="protein sequence ID" value="KDO02257.1"/>
    <property type="molecule type" value="Genomic_DNA"/>
</dbReference>
<name>A0A8E1BZD3_9RICK</name>
<keyword evidence="1" id="KW-0614">Plasmid</keyword>
<dbReference type="Proteomes" id="UP000027161">
    <property type="component" value="Unassembled WGS sequence"/>
</dbReference>
<reference evidence="1 2" key="1">
    <citation type="submission" date="2014-02" db="EMBL/GenBank/DDBJ databases">
        <title>Draft genome sequence of Rickettsia buchneri sp. nov. ISO7T.</title>
        <authorList>
            <person name="Felsheim R.F."/>
            <person name="Kurtti T.J."/>
            <person name="Munderloh U.G."/>
        </authorList>
    </citation>
    <scope>NUCLEOTIDE SEQUENCE [LARGE SCALE GENOMIC DNA]</scope>
    <source>
        <strain evidence="2">ISO7</strain>
        <plasmid evidence="1">pREISMN_1</plasmid>
    </source>
</reference>
<geneLocation type="plasmid" evidence="1">
    <name>pREISMN_1</name>
</geneLocation>
<dbReference type="AlphaFoldDB" id="A0A8E1BZD3"/>
<gene>
    <name evidence="1" type="ORF">REISMN_08295</name>
</gene>
<comment type="caution">
    <text evidence="1">The sequence shown here is derived from an EMBL/GenBank/DDBJ whole genome shotgun (WGS) entry which is preliminary data.</text>
</comment>
<proteinExistence type="predicted"/>
<accession>A0A8E1BZD3</accession>
<evidence type="ECO:0000313" key="1">
    <source>
        <dbReference type="EMBL" id="KDO02257.1"/>
    </source>
</evidence>
<evidence type="ECO:0000313" key="2">
    <source>
        <dbReference type="Proteomes" id="UP000027161"/>
    </source>
</evidence>
<keyword evidence="2" id="KW-1185">Reference proteome</keyword>